<dbReference type="Proteomes" id="UP000604473">
    <property type="component" value="Unassembled WGS sequence"/>
</dbReference>
<evidence type="ECO:0000313" key="2">
    <source>
        <dbReference type="EMBL" id="MBL3610667.1"/>
    </source>
</evidence>
<organism evidence="2 3">
    <name type="scientific">Rhodovulum sulfidophilum</name>
    <name type="common">Rhodobacter sulfidophilus</name>
    <dbReference type="NCBI Taxonomy" id="35806"/>
    <lineage>
        <taxon>Bacteria</taxon>
        <taxon>Pseudomonadati</taxon>
        <taxon>Pseudomonadota</taxon>
        <taxon>Alphaproteobacteria</taxon>
        <taxon>Rhodobacterales</taxon>
        <taxon>Paracoccaceae</taxon>
        <taxon>Rhodovulum</taxon>
    </lineage>
</organism>
<keyword evidence="3" id="KW-1185">Reference proteome</keyword>
<proteinExistence type="predicted"/>
<dbReference type="RefSeq" id="WP_202250268.1">
    <property type="nucleotide sequence ID" value="NZ_JAESJJ010000032.1"/>
</dbReference>
<sequence length="198" mass="21953">MSPRLTAMPPRLASPAPRIGPTQGDARAQDRERERVKPWRAWYRTARWSKLRRKILARAGHVCEQTGGPLLGRAPERACSDARQRCRRSASSHHVPRQASTCFRSVSIRIVLVNLYSQESKSEAAAARIPEKGLSGVKPISATSLPKFRKQLAPPFSTDRNMAERSPRNGLSAAKAERSGTILRKMTPKRKAAAKGCH</sequence>
<dbReference type="EMBL" id="JAESJJ010000032">
    <property type="protein sequence ID" value="MBL3610667.1"/>
    <property type="molecule type" value="Genomic_DNA"/>
</dbReference>
<feature type="region of interest" description="Disordered" evidence="1">
    <location>
        <begin position="1"/>
        <end position="33"/>
    </location>
</feature>
<reference evidence="2 3" key="1">
    <citation type="submission" date="2021-01" db="EMBL/GenBank/DDBJ databases">
        <title>Draft genomes of Rhodovulum sulfidophilum.</title>
        <authorList>
            <person name="Guzman M.S."/>
        </authorList>
    </citation>
    <scope>NUCLEOTIDE SEQUENCE [LARGE SCALE GENOMIC DNA]</scope>
    <source>
        <strain evidence="2 3">AB35</strain>
    </source>
</reference>
<gene>
    <name evidence="2" type="ORF">JMM60_18065</name>
</gene>
<evidence type="ECO:0000313" key="3">
    <source>
        <dbReference type="Proteomes" id="UP000604473"/>
    </source>
</evidence>
<comment type="caution">
    <text evidence="2">The sequence shown here is derived from an EMBL/GenBank/DDBJ whole genome shotgun (WGS) entry which is preliminary data.</text>
</comment>
<accession>A0ABS1RX42</accession>
<feature type="compositionally biased region" description="Basic residues" evidence="1">
    <location>
        <begin position="186"/>
        <end position="198"/>
    </location>
</feature>
<evidence type="ECO:0000256" key="1">
    <source>
        <dbReference type="SAM" id="MobiDB-lite"/>
    </source>
</evidence>
<feature type="region of interest" description="Disordered" evidence="1">
    <location>
        <begin position="152"/>
        <end position="198"/>
    </location>
</feature>
<protein>
    <submittedName>
        <fullName evidence="2">Uncharacterized protein</fullName>
    </submittedName>
</protein>
<name>A0ABS1RX42_RHOSU</name>